<keyword evidence="5" id="KW-1185">Reference proteome</keyword>
<evidence type="ECO:0000313" key="4">
    <source>
        <dbReference type="EMBL" id="ADU28242.1"/>
    </source>
</evidence>
<dbReference type="PANTHER" id="PTHR34135">
    <property type="entry name" value="LYSOZYME"/>
    <property type="match status" value="1"/>
</dbReference>
<dbReference type="GO" id="GO:0003796">
    <property type="term" value="F:lysozyme activity"/>
    <property type="evidence" value="ECO:0007669"/>
    <property type="project" value="InterPro"/>
</dbReference>
<dbReference type="GO" id="GO:0009253">
    <property type="term" value="P:peptidoglycan catabolic process"/>
    <property type="evidence" value="ECO:0007669"/>
    <property type="project" value="InterPro"/>
</dbReference>
<accession>E6U8C3</accession>
<evidence type="ECO:0000313" key="5">
    <source>
        <dbReference type="Proteomes" id="UP000001551"/>
    </source>
</evidence>
<proteinExistence type="inferred from homology"/>
<dbReference type="EMBL" id="CP002400">
    <property type="protein sequence ID" value="ADU28242.1"/>
    <property type="molecule type" value="Genomic_DNA"/>
</dbReference>
<dbReference type="PROSITE" id="PS51904">
    <property type="entry name" value="GLYCOSYL_HYDROL_F25_2"/>
    <property type="match status" value="1"/>
</dbReference>
<dbReference type="GO" id="GO:0016052">
    <property type="term" value="P:carbohydrate catabolic process"/>
    <property type="evidence" value="ECO:0007669"/>
    <property type="project" value="TreeGrafter"/>
</dbReference>
<protein>
    <submittedName>
        <fullName evidence="4">Glycoside hydrolase family 25</fullName>
    </submittedName>
</protein>
<dbReference type="InterPro" id="IPR018077">
    <property type="entry name" value="Glyco_hydro_fam25_subgr"/>
</dbReference>
<dbReference type="PANTHER" id="PTHR34135:SF2">
    <property type="entry name" value="LYSOZYME"/>
    <property type="match status" value="1"/>
</dbReference>
<dbReference type="InterPro" id="IPR017853">
    <property type="entry name" value="GH"/>
</dbReference>
<keyword evidence="3" id="KW-0326">Glycosidase</keyword>
<evidence type="ECO:0000256" key="1">
    <source>
        <dbReference type="ARBA" id="ARBA00010646"/>
    </source>
</evidence>
<dbReference type="SUPFAM" id="SSF51445">
    <property type="entry name" value="(Trans)glycosidases"/>
    <property type="match status" value="1"/>
</dbReference>
<dbReference type="AlphaFoldDB" id="E6U8C3"/>
<dbReference type="SMART" id="SM00641">
    <property type="entry name" value="Glyco_25"/>
    <property type="match status" value="1"/>
</dbReference>
<dbReference type="GO" id="GO:0016998">
    <property type="term" value="P:cell wall macromolecule catabolic process"/>
    <property type="evidence" value="ECO:0007669"/>
    <property type="project" value="InterPro"/>
</dbReference>
<evidence type="ECO:0000256" key="2">
    <source>
        <dbReference type="ARBA" id="ARBA00022801"/>
    </source>
</evidence>
<dbReference type="RefSeq" id="WP_013486585.1">
    <property type="nucleotide sequence ID" value="NC_014828.1"/>
</dbReference>
<sequence>MKKIVRPLLLSVGFYAAACGIVLRVIPGNMTRAETVNTSNPSTISSPAVLPSSSALPAAPTKAVAAPQSARFEVVDISHHDTIADWTSLKTAAAGLYMKATEGATYVDPMLGPYTDAAAKAGLPIGFFHYFWPSSDSQDAVRQADHFYQTIKAYSYTFFPAIDVEENNNLTPAALTTSVLAFNKEFEKLSGQSLLIYCSRKFADKYLSDPALSKYGLWVADYNGPVPTQAGAWKTHVMWQYTSTAAIPGVPNPMDADHATAAIILPGH</sequence>
<name>E6U8C3_ETHHY</name>
<organism evidence="4 5">
    <name type="scientific">Ethanoligenens harbinense (strain DSM 18485 / JCM 12961 / CGMCC 1.5033 / YUAN-3)</name>
    <dbReference type="NCBI Taxonomy" id="663278"/>
    <lineage>
        <taxon>Bacteria</taxon>
        <taxon>Bacillati</taxon>
        <taxon>Bacillota</taxon>
        <taxon>Clostridia</taxon>
        <taxon>Eubacteriales</taxon>
        <taxon>Oscillospiraceae</taxon>
        <taxon>Ethanoligenens</taxon>
    </lineage>
</organism>
<keyword evidence="2 4" id="KW-0378">Hydrolase</keyword>
<dbReference type="Proteomes" id="UP000001551">
    <property type="component" value="Chromosome"/>
</dbReference>
<dbReference type="eggNOG" id="COG3757">
    <property type="taxonomic scope" value="Bacteria"/>
</dbReference>
<dbReference type="STRING" id="663278.Ethha_2750"/>
<dbReference type="CDD" id="cd00599">
    <property type="entry name" value="GH25_muramidase"/>
    <property type="match status" value="1"/>
</dbReference>
<dbReference type="KEGG" id="eha:Ethha_2750"/>
<gene>
    <name evidence="4" type="ordered locus">Ethha_2750</name>
</gene>
<evidence type="ECO:0000256" key="3">
    <source>
        <dbReference type="ARBA" id="ARBA00023295"/>
    </source>
</evidence>
<dbReference type="HOGENOM" id="CLU_1037238_0_0_9"/>
<reference evidence="4 5" key="1">
    <citation type="submission" date="2010-12" db="EMBL/GenBank/DDBJ databases">
        <title>Complete sequence of Ethanoligenens harbinense YUAN-3.</title>
        <authorList>
            <person name="Lucas S."/>
            <person name="Copeland A."/>
            <person name="Lapidus A."/>
            <person name="Cheng J.-F."/>
            <person name="Bruce D."/>
            <person name="Goodwin L."/>
            <person name="Pitluck S."/>
            <person name="Chertkov O."/>
            <person name="Misra M."/>
            <person name="Detter J.C."/>
            <person name="Han C."/>
            <person name="Tapia R."/>
            <person name="Land M."/>
            <person name="Hauser L."/>
            <person name="Jeffries C."/>
            <person name="Kyrpides N."/>
            <person name="Ivanova N."/>
            <person name="Mikhailova N."/>
            <person name="Wang A."/>
            <person name="Mouttaki H."/>
            <person name="He Z."/>
            <person name="Zhou J."/>
            <person name="Hemme C.L."/>
            <person name="Woyke T."/>
        </authorList>
    </citation>
    <scope>NUCLEOTIDE SEQUENCE [LARGE SCALE GENOMIC DNA]</scope>
    <source>
        <strain evidence="5">DSM 18485 / JCM 12961 / CGMCC 1.5033 / YUAN-3</strain>
    </source>
</reference>
<comment type="similarity">
    <text evidence="1">Belongs to the glycosyl hydrolase 25 family.</text>
</comment>
<dbReference type="Gene3D" id="3.20.20.80">
    <property type="entry name" value="Glycosidases"/>
    <property type="match status" value="1"/>
</dbReference>
<dbReference type="InterPro" id="IPR002053">
    <property type="entry name" value="Glyco_hydro_25"/>
</dbReference>
<dbReference type="Pfam" id="PF01183">
    <property type="entry name" value="Glyco_hydro_25"/>
    <property type="match status" value="1"/>
</dbReference>